<comment type="subcellular location">
    <subcellularLocation>
        <location evidence="2">Plastid</location>
        <location evidence="2">Chloroplast</location>
    </subcellularLocation>
</comment>
<evidence type="ECO:0000256" key="6">
    <source>
        <dbReference type="ARBA" id="ARBA00022640"/>
    </source>
</evidence>
<protein>
    <recommendedName>
        <fullName evidence="11">Chlorophyll a-b binding protein, chloroplastic</fullName>
    </recommendedName>
</protein>
<keyword evidence="6" id="KW-0934">Plastid</keyword>
<feature type="binding site" description="axial binding residue" evidence="7">
    <location>
        <position position="167"/>
    </location>
    <ligand>
        <name>chlorophyll b</name>
        <dbReference type="ChEBI" id="CHEBI:61721"/>
        <label>1</label>
    </ligand>
    <ligandPart>
        <name>Mg</name>
        <dbReference type="ChEBI" id="CHEBI:25107"/>
    </ligandPart>
</feature>
<dbReference type="Proteomes" id="UP001165122">
    <property type="component" value="Unassembled WGS sequence"/>
</dbReference>
<feature type="region of interest" description="Disordered" evidence="8">
    <location>
        <begin position="1"/>
        <end position="43"/>
    </location>
</feature>
<evidence type="ECO:0000256" key="1">
    <source>
        <dbReference type="ARBA" id="ARBA00004022"/>
    </source>
</evidence>
<evidence type="ECO:0000256" key="5">
    <source>
        <dbReference type="ARBA" id="ARBA00022531"/>
    </source>
</evidence>
<sequence>MRLFNDKQTGETKEELDDAKVKLEASFNQPSAPVPTIKDASGKSTTATMSRALPFLPTPPHLAAKEANVPGNYGFDPLNFASSPGTLDYMRDAEIKHARLAMLACVGWPFAELFDAKLAGLLGLPVLLNKYGESPSILNGGLDRINPFYWLLVVSLAGLVEYDVGELKKSSKNYQPGDVGYDILGLLPTDKGGEFKRREQELKHGRLAMVAIVGYAIQEAIYRVPVTQEKLFQFL</sequence>
<dbReference type="Gene3D" id="1.10.3460.10">
    <property type="entry name" value="Chlorophyll a/b binding protein domain"/>
    <property type="match status" value="1"/>
</dbReference>
<evidence type="ECO:0000313" key="10">
    <source>
        <dbReference type="Proteomes" id="UP001165122"/>
    </source>
</evidence>
<keyword evidence="7" id="KW-0148">Chlorophyll</keyword>
<comment type="similarity">
    <text evidence="3">Belongs to the fucoxanthin chlorophyll protein family.</text>
</comment>
<comment type="function">
    <text evidence="1">The light-harvesting complex (LHC) functions as a light receptor, it captures and delivers excitation energy to photosystems with which it is closely associated. Energy is transferred from the carotenoid and chlorophyll C (or B) to chlorophyll A and the photosynthetic reaction centers where it is used to synthesize ATP and reducing power.</text>
</comment>
<feature type="compositionally biased region" description="Basic and acidic residues" evidence="8">
    <location>
        <begin position="1"/>
        <end position="23"/>
    </location>
</feature>
<accession>A0A9W7KZ33</accession>
<dbReference type="AlphaFoldDB" id="A0A9W7KZ33"/>
<evidence type="ECO:0008006" key="11">
    <source>
        <dbReference type="Google" id="ProtNLM"/>
    </source>
</evidence>
<keyword evidence="4" id="KW-0150">Chloroplast</keyword>
<dbReference type="SUPFAM" id="SSF103511">
    <property type="entry name" value="Chlorophyll a-b binding protein"/>
    <property type="match status" value="1"/>
</dbReference>
<feature type="binding site" description="axial binding residue" evidence="7">
    <location>
        <position position="99"/>
    </location>
    <ligand>
        <name>chlorophyll b</name>
        <dbReference type="ChEBI" id="CHEBI:61721"/>
        <label>1</label>
    </ligand>
    <ligandPart>
        <name>Mg</name>
        <dbReference type="ChEBI" id="CHEBI:25107"/>
    </ligandPart>
</feature>
<evidence type="ECO:0000256" key="8">
    <source>
        <dbReference type="SAM" id="MobiDB-lite"/>
    </source>
</evidence>
<dbReference type="OrthoDB" id="423598at2759"/>
<proteinExistence type="inferred from homology"/>
<feature type="binding site" evidence="7">
    <location>
        <position position="97"/>
    </location>
    <ligand>
        <name>chlorophyll a</name>
        <dbReference type="ChEBI" id="CHEBI:58416"/>
        <label>1</label>
    </ligand>
</feature>
<dbReference type="PANTHER" id="PTHR21649">
    <property type="entry name" value="CHLOROPHYLL A/B BINDING PROTEIN"/>
    <property type="match status" value="1"/>
</dbReference>
<dbReference type="GO" id="GO:0016168">
    <property type="term" value="F:chlorophyll binding"/>
    <property type="evidence" value="ECO:0007669"/>
    <property type="project" value="UniProtKB-KW"/>
</dbReference>
<evidence type="ECO:0000313" key="9">
    <source>
        <dbReference type="EMBL" id="GMI16401.1"/>
    </source>
</evidence>
<feature type="binding site" evidence="7">
    <location>
        <position position="206"/>
    </location>
    <ligand>
        <name>chlorophyll a</name>
        <dbReference type="ChEBI" id="CHEBI:58416"/>
        <label>1</label>
    </ligand>
</feature>
<dbReference type="Pfam" id="PF00504">
    <property type="entry name" value="Chloroa_b-bind"/>
    <property type="match status" value="1"/>
</dbReference>
<comment type="caution">
    <text evidence="9">The sequence shown here is derived from an EMBL/GenBank/DDBJ whole genome shotgun (WGS) entry which is preliminary data.</text>
</comment>
<evidence type="ECO:0000256" key="7">
    <source>
        <dbReference type="PIRSR" id="PIRSR601344-1"/>
    </source>
</evidence>
<feature type="binding site" evidence="7">
    <location>
        <position position="218"/>
    </location>
    <ligand>
        <name>chlorophyll a</name>
        <dbReference type="ChEBI" id="CHEBI:58416"/>
        <label>1</label>
    </ligand>
</feature>
<reference evidence="10" key="1">
    <citation type="journal article" date="2023" name="Commun. Biol.">
        <title>Genome analysis of Parmales, the sister group of diatoms, reveals the evolutionary specialization of diatoms from phago-mixotrophs to photoautotrophs.</title>
        <authorList>
            <person name="Ban H."/>
            <person name="Sato S."/>
            <person name="Yoshikawa S."/>
            <person name="Yamada K."/>
            <person name="Nakamura Y."/>
            <person name="Ichinomiya M."/>
            <person name="Sato N."/>
            <person name="Blanc-Mathieu R."/>
            <person name="Endo H."/>
            <person name="Kuwata A."/>
            <person name="Ogata H."/>
        </authorList>
    </citation>
    <scope>NUCLEOTIDE SEQUENCE [LARGE SCALE GENOMIC DNA]</scope>
    <source>
        <strain evidence="10">NIES 3700</strain>
    </source>
</reference>
<dbReference type="EMBL" id="BRXW01000251">
    <property type="protein sequence ID" value="GMI16401.1"/>
    <property type="molecule type" value="Genomic_DNA"/>
</dbReference>
<keyword evidence="7" id="KW-0157">Chromophore</keyword>
<dbReference type="InterPro" id="IPR022796">
    <property type="entry name" value="Chloroa_b-bind"/>
</dbReference>
<dbReference type="InterPro" id="IPR001344">
    <property type="entry name" value="Chloro_AB-bd_pln"/>
</dbReference>
<feature type="binding site" evidence="7">
    <location>
        <position position="201"/>
    </location>
    <ligand>
        <name>chlorophyll a</name>
        <dbReference type="ChEBI" id="CHEBI:58416"/>
        <label>1</label>
    </ligand>
</feature>
<evidence type="ECO:0000256" key="4">
    <source>
        <dbReference type="ARBA" id="ARBA00022528"/>
    </source>
</evidence>
<dbReference type="GO" id="GO:0016020">
    <property type="term" value="C:membrane"/>
    <property type="evidence" value="ECO:0007669"/>
    <property type="project" value="InterPro"/>
</dbReference>
<name>A0A9W7KZ33_9STRA</name>
<keyword evidence="10" id="KW-1185">Reference proteome</keyword>
<keyword evidence="5" id="KW-0602">Photosynthesis</keyword>
<organism evidence="9 10">
    <name type="scientific">Triparma laevis f. longispina</name>
    <dbReference type="NCBI Taxonomy" id="1714387"/>
    <lineage>
        <taxon>Eukaryota</taxon>
        <taxon>Sar</taxon>
        <taxon>Stramenopiles</taxon>
        <taxon>Ochrophyta</taxon>
        <taxon>Bolidophyceae</taxon>
        <taxon>Parmales</taxon>
        <taxon>Triparmaceae</taxon>
        <taxon>Triparma</taxon>
    </lineage>
</organism>
<feature type="binding site" evidence="7">
    <location>
        <position position="94"/>
    </location>
    <ligand>
        <name>chlorophyll a</name>
        <dbReference type="ChEBI" id="CHEBI:58416"/>
        <label>1</label>
    </ligand>
</feature>
<dbReference type="GO" id="GO:0009507">
    <property type="term" value="C:chloroplast"/>
    <property type="evidence" value="ECO:0007669"/>
    <property type="project" value="UniProtKB-SubCell"/>
</dbReference>
<gene>
    <name evidence="9" type="ORF">TrLO_g12293</name>
</gene>
<dbReference type="GO" id="GO:0009765">
    <property type="term" value="P:photosynthesis, light harvesting"/>
    <property type="evidence" value="ECO:0007669"/>
    <property type="project" value="InterPro"/>
</dbReference>
<evidence type="ECO:0000256" key="2">
    <source>
        <dbReference type="ARBA" id="ARBA00004229"/>
    </source>
</evidence>
<evidence type="ECO:0000256" key="3">
    <source>
        <dbReference type="ARBA" id="ARBA00005933"/>
    </source>
</evidence>